<dbReference type="PRINTS" id="PR00457">
    <property type="entry name" value="ANPEROXIDASE"/>
</dbReference>
<evidence type="ECO:0000256" key="3">
    <source>
        <dbReference type="ARBA" id="ARBA00022559"/>
    </source>
</evidence>
<feature type="non-terminal residue" evidence="8">
    <location>
        <position position="1148"/>
    </location>
</feature>
<gene>
    <name evidence="8" type="primary">LOC106816468</name>
</gene>
<feature type="compositionally biased region" description="Polar residues" evidence="5">
    <location>
        <begin position="78"/>
        <end position="92"/>
    </location>
</feature>
<dbReference type="SUPFAM" id="SSF48113">
    <property type="entry name" value="Heme-dependent peroxidases"/>
    <property type="match status" value="2"/>
</dbReference>
<dbReference type="InterPro" id="IPR037120">
    <property type="entry name" value="Haem_peroxidase_sf_animal"/>
</dbReference>
<feature type="compositionally biased region" description="Basic residues" evidence="5">
    <location>
        <begin position="25"/>
        <end position="45"/>
    </location>
</feature>
<feature type="compositionally biased region" description="Basic and acidic residues" evidence="5">
    <location>
        <begin position="93"/>
        <end position="111"/>
    </location>
</feature>
<feature type="region of interest" description="Disordered" evidence="5">
    <location>
        <begin position="1123"/>
        <end position="1148"/>
    </location>
</feature>
<dbReference type="InterPro" id="IPR010255">
    <property type="entry name" value="Haem_peroxidase_sf"/>
</dbReference>
<dbReference type="RefSeq" id="XP_014676574.1">
    <property type="nucleotide sequence ID" value="XM_014821088.1"/>
</dbReference>
<keyword evidence="6" id="KW-0732">Signal</keyword>
<dbReference type="CDD" id="cd09823">
    <property type="entry name" value="peroxinectin_like"/>
    <property type="match status" value="1"/>
</dbReference>
<evidence type="ECO:0000256" key="4">
    <source>
        <dbReference type="ARBA" id="ARBA00023180"/>
    </source>
</evidence>
<evidence type="ECO:0000313" key="7">
    <source>
        <dbReference type="Proteomes" id="UP000695022"/>
    </source>
</evidence>
<dbReference type="Proteomes" id="UP000695022">
    <property type="component" value="Unplaced"/>
</dbReference>
<feature type="chain" id="PRO_5045468167" evidence="6">
    <location>
        <begin position="24"/>
        <end position="1148"/>
    </location>
</feature>
<proteinExistence type="predicted"/>
<name>A0ABM1EWK3_PRICU</name>
<comment type="subcellular location">
    <subcellularLocation>
        <location evidence="1">Secreted</location>
    </subcellularLocation>
</comment>
<evidence type="ECO:0000313" key="8">
    <source>
        <dbReference type="RefSeq" id="XP_014676574.1"/>
    </source>
</evidence>
<dbReference type="Gene3D" id="1.10.640.10">
    <property type="entry name" value="Haem peroxidase domain superfamily, animal type"/>
    <property type="match status" value="2"/>
</dbReference>
<dbReference type="GeneID" id="106816468"/>
<protein>
    <submittedName>
        <fullName evidence="8">Lactoperoxidase-like</fullName>
    </submittedName>
</protein>
<dbReference type="PANTHER" id="PTHR11475:SF4">
    <property type="entry name" value="CHORION PEROXIDASE"/>
    <property type="match status" value="1"/>
</dbReference>
<evidence type="ECO:0000256" key="6">
    <source>
        <dbReference type="SAM" id="SignalP"/>
    </source>
</evidence>
<feature type="compositionally biased region" description="Basic and acidic residues" evidence="5">
    <location>
        <begin position="119"/>
        <end position="153"/>
    </location>
</feature>
<dbReference type="Pfam" id="PF03098">
    <property type="entry name" value="An_peroxidase"/>
    <property type="match status" value="3"/>
</dbReference>
<dbReference type="PROSITE" id="PS50292">
    <property type="entry name" value="PEROXIDASE_3"/>
    <property type="match status" value="2"/>
</dbReference>
<dbReference type="PANTHER" id="PTHR11475">
    <property type="entry name" value="OXIDASE/PEROXIDASE"/>
    <property type="match status" value="1"/>
</dbReference>
<feature type="signal peptide" evidence="6">
    <location>
        <begin position="1"/>
        <end position="23"/>
    </location>
</feature>
<keyword evidence="2" id="KW-0964">Secreted</keyword>
<keyword evidence="3" id="KW-0575">Peroxidase</keyword>
<sequence>MRCHGILLPLLLVVVMLAGLASAQTRRRQQARRQSNIRRVTRVGRPRVLLPSAPRSDEAPPPPLTQSGRGNRNGFGTEVTTSATPGVTNQREVSSRQRRTDINSVATERRTSRPTIVTTERRTERPTIVTTERRTDRPTVVTTEREQTEERRTASPTGETPSRERGRGVAGAPSGDMDTAASVTTEMLTQAISQATNAVDLLHSLEREILEKGLIAKASGTVAQQNRASRTSQEAKDLSVSALVSLEATKLLAERLGLDANQAQSLELVNITDTLLSDICLQTALVPPCIPGRYREPTGYCNNILNPRWGTSHVALRRMVANAYENGLDIMRFTSIDDSLLPSPRLISTSLHPSTSDLHSKISLMVMQWGQFIDHDIGLTPFTTECLWDICSVSQTAFIDGSMIYGNIDSLAESLRTGQRGLLKYTDHPGGNNLKYLLPQDTTNGDCQRTSESDNCFVAGDARSNEQVGLTSMHTILLREHNRIAEKLAKVNKYWDDETLYQEARRIVVAEIQHITYDAWLPIVLGHEHVNRGKDSDLALVNAGFYTEYDVETDPGLVNAFSTAAFRFGHSLLPDALLRLDATGTKRDPLPLREAFFRPAPIYDTSDTGGIDALMRGIATQNAEKMDSKVTAEVTEHLFQESGKPYGLDLVSLNLQRGRDHGLPGYNVYREACGLQRALTFKDLGNVMDEEQIAVLSKLYKGSATSSSYPDDIDLFSAGLSERPMPGGLVGPTFGCIISRQFTRLRRGDRFWYENDMPTNRFTLDQLTEIRKASLTRLLCDNGDSITTMQPNAYLIPDAYTNKRVNCDAIPKLDLSKWKDNKFQNFVKLSDQVVEQSVFLATENIKNLGELERQAYELGFGRLTDDNDPQVLHAAFLASSDYIQLVGRTARLLINATGVMQKFQKLSRRDLLERMGGLQLPDTIIPPEEDQCVAPLFVSCDYNTKYREVTGRCNNLRNLEMGMCLRPFRRLLEPVYDDVINTMRSTSVTTRALPSPRAVSNAVHRSMDAPHEEYTLALMQWGQFLDHDITFTPVSKGFNNSVLNCGRCDSAMSVSQECQPVSIPTDDSFFPATTADGSPHCMAFARSSPITDKKFGPRQQMNQITSFIDASNVYGSTMCRKEQLREGRGGRMRMQPNGNRKPLLTPLA</sequence>
<accession>A0ABM1EWK3</accession>
<keyword evidence="4" id="KW-0325">Glycoprotein</keyword>
<keyword evidence="7" id="KW-1185">Reference proteome</keyword>
<feature type="region of interest" description="Disordered" evidence="5">
    <location>
        <begin position="23"/>
        <end position="178"/>
    </location>
</feature>
<organism evidence="7 8">
    <name type="scientific">Priapulus caudatus</name>
    <name type="common">Priapulid worm</name>
    <dbReference type="NCBI Taxonomy" id="37621"/>
    <lineage>
        <taxon>Eukaryota</taxon>
        <taxon>Metazoa</taxon>
        <taxon>Ecdysozoa</taxon>
        <taxon>Scalidophora</taxon>
        <taxon>Priapulida</taxon>
        <taxon>Priapulimorpha</taxon>
        <taxon>Priapulimorphida</taxon>
        <taxon>Priapulidae</taxon>
        <taxon>Priapulus</taxon>
    </lineage>
</organism>
<keyword evidence="3" id="KW-0560">Oxidoreductase</keyword>
<evidence type="ECO:0000256" key="2">
    <source>
        <dbReference type="ARBA" id="ARBA00022525"/>
    </source>
</evidence>
<reference evidence="8" key="1">
    <citation type="submission" date="2025-08" db="UniProtKB">
        <authorList>
            <consortium name="RefSeq"/>
        </authorList>
    </citation>
    <scope>IDENTIFICATION</scope>
</reference>
<dbReference type="InterPro" id="IPR019791">
    <property type="entry name" value="Haem_peroxidase_animal"/>
</dbReference>
<evidence type="ECO:0000256" key="1">
    <source>
        <dbReference type="ARBA" id="ARBA00004613"/>
    </source>
</evidence>
<evidence type="ECO:0000256" key="5">
    <source>
        <dbReference type="SAM" id="MobiDB-lite"/>
    </source>
</evidence>